<evidence type="ECO:0000313" key="1">
    <source>
        <dbReference type="EMBL" id="KFO25472.1"/>
    </source>
</evidence>
<protein>
    <submittedName>
        <fullName evidence="1">Uncharacterized protein</fullName>
    </submittedName>
</protein>
<dbReference type="Proteomes" id="UP000028990">
    <property type="component" value="Unassembled WGS sequence"/>
</dbReference>
<evidence type="ECO:0000313" key="2">
    <source>
        <dbReference type="Proteomes" id="UP000028990"/>
    </source>
</evidence>
<sequence length="93" mass="10046">MPRKGFQKAKEAGVDETVIRSSLSCLAKAAYRRLNLARSQCPEAVEGALLLSSKVLQPHKQCDDFQDPKAVFSPLATEGGRLCDDEGHSTSGK</sequence>
<gene>
    <name evidence="1" type="ORF">H920_13233</name>
</gene>
<proteinExistence type="predicted"/>
<reference evidence="1 2" key="1">
    <citation type="submission" date="2013-11" db="EMBL/GenBank/DDBJ databases">
        <title>The Damaraland mole rat (Fukomys damarensis) genome and evolution of African mole rats.</title>
        <authorList>
            <person name="Gladyshev V.N."/>
            <person name="Fang X."/>
        </authorList>
    </citation>
    <scope>NUCLEOTIDE SEQUENCE [LARGE SCALE GENOMIC DNA]</scope>
    <source>
        <tissue evidence="1">Liver</tissue>
    </source>
</reference>
<organism evidence="1 2">
    <name type="scientific">Fukomys damarensis</name>
    <name type="common">Damaraland mole rat</name>
    <name type="synonym">Cryptomys damarensis</name>
    <dbReference type="NCBI Taxonomy" id="885580"/>
    <lineage>
        <taxon>Eukaryota</taxon>
        <taxon>Metazoa</taxon>
        <taxon>Chordata</taxon>
        <taxon>Craniata</taxon>
        <taxon>Vertebrata</taxon>
        <taxon>Euteleostomi</taxon>
        <taxon>Mammalia</taxon>
        <taxon>Eutheria</taxon>
        <taxon>Euarchontoglires</taxon>
        <taxon>Glires</taxon>
        <taxon>Rodentia</taxon>
        <taxon>Hystricomorpha</taxon>
        <taxon>Bathyergidae</taxon>
        <taxon>Fukomys</taxon>
    </lineage>
</organism>
<dbReference type="EMBL" id="KN123358">
    <property type="protein sequence ID" value="KFO25472.1"/>
    <property type="molecule type" value="Genomic_DNA"/>
</dbReference>
<name>A0A091D372_FUKDA</name>
<dbReference type="AlphaFoldDB" id="A0A091D372"/>
<accession>A0A091D372</accession>
<keyword evidence="2" id="KW-1185">Reference proteome</keyword>